<feature type="domain" description="Cupin type-2" evidence="1">
    <location>
        <begin position="41"/>
        <end position="107"/>
    </location>
</feature>
<proteinExistence type="predicted"/>
<dbReference type="Pfam" id="PF07883">
    <property type="entry name" value="Cupin_2"/>
    <property type="match status" value="1"/>
</dbReference>
<evidence type="ECO:0000313" key="4">
    <source>
        <dbReference type="Proteomes" id="UP000031843"/>
    </source>
</evidence>
<evidence type="ECO:0000313" key="5">
    <source>
        <dbReference type="Proteomes" id="UP000397656"/>
    </source>
</evidence>
<dbReference type="SUPFAM" id="SSF51182">
    <property type="entry name" value="RmlC-like cupins"/>
    <property type="match status" value="1"/>
</dbReference>
<evidence type="ECO:0000313" key="3">
    <source>
        <dbReference type="EMBL" id="QOT80141.1"/>
    </source>
</evidence>
<dbReference type="STRING" id="68895.RR42_s2681"/>
<dbReference type="AlphaFoldDB" id="A0A0C4YML5"/>
<dbReference type="EMBL" id="CP062804">
    <property type="protein sequence ID" value="QOT80141.1"/>
    <property type="molecule type" value="Genomic_DNA"/>
</dbReference>
<dbReference type="InterPro" id="IPR013096">
    <property type="entry name" value="Cupin_2"/>
</dbReference>
<dbReference type="InterPro" id="IPR011051">
    <property type="entry name" value="RmlC_Cupin_sf"/>
</dbReference>
<dbReference type="RefSeq" id="WP_043356332.1">
    <property type="nucleotide sequence ID" value="NZ_CP010537.1"/>
</dbReference>
<accession>A0A0C4YML5</accession>
<organism evidence="2 4">
    <name type="scientific">Cupriavidus basilensis</name>
    <dbReference type="NCBI Taxonomy" id="68895"/>
    <lineage>
        <taxon>Bacteria</taxon>
        <taxon>Pseudomonadati</taxon>
        <taxon>Pseudomonadota</taxon>
        <taxon>Betaproteobacteria</taxon>
        <taxon>Burkholderiales</taxon>
        <taxon>Burkholderiaceae</taxon>
        <taxon>Cupriavidus</taxon>
    </lineage>
</organism>
<dbReference type="KEGG" id="cbw:RR42_s2681"/>
<dbReference type="Proteomes" id="UP000031843">
    <property type="component" value="Chromosome secondary"/>
</dbReference>
<dbReference type="Proteomes" id="UP000397656">
    <property type="component" value="Chromosome 2"/>
</dbReference>
<sequence length="124" mass="13182">MEVKRLHAAARYDAARHFDMRSLRLQGLDATHVEHFWVGLSHFLPDGGAQWDAGPTEKVYVVLSGEITLTTAGGDVVLKALDSCVIPAGEGRSIRNDSRLPASMLVILASALPGSQSTGEGNNG</sequence>
<protein>
    <submittedName>
        <fullName evidence="2">Cupin 2, conserved barrel domain protein</fullName>
    </submittedName>
    <submittedName>
        <fullName evidence="3">Cupin domain-containing protein</fullName>
    </submittedName>
</protein>
<dbReference type="Gene3D" id="2.60.120.10">
    <property type="entry name" value="Jelly Rolls"/>
    <property type="match status" value="1"/>
</dbReference>
<dbReference type="EMBL" id="CP010537">
    <property type="protein sequence ID" value="AJG24263.1"/>
    <property type="molecule type" value="Genomic_DNA"/>
</dbReference>
<evidence type="ECO:0000313" key="2">
    <source>
        <dbReference type="EMBL" id="AJG24263.1"/>
    </source>
</evidence>
<dbReference type="CDD" id="cd20299">
    <property type="entry name" value="cupin_YP766765-like"/>
    <property type="match status" value="1"/>
</dbReference>
<dbReference type="GeneID" id="98403593"/>
<dbReference type="InterPro" id="IPR014710">
    <property type="entry name" value="RmlC-like_jellyroll"/>
</dbReference>
<reference evidence="2 4" key="1">
    <citation type="journal article" date="2015" name="Genome Announc.">
        <title>Complete Genome Sequence of Cupriavidus basilensis 4G11, Isolated from the Oak Ridge Field Research Center Site.</title>
        <authorList>
            <person name="Ray J."/>
            <person name="Waters R.J."/>
            <person name="Skerker J.M."/>
            <person name="Kuehl J.V."/>
            <person name="Price M.N."/>
            <person name="Huang J."/>
            <person name="Chakraborty R."/>
            <person name="Arkin A.P."/>
            <person name="Deutschbauer A."/>
        </authorList>
    </citation>
    <scope>NUCLEOTIDE SEQUENCE [LARGE SCALE GENOMIC DNA]</scope>
    <source>
        <strain evidence="2">4G11</strain>
    </source>
</reference>
<reference evidence="3 5" key="2">
    <citation type="submission" date="2020-10" db="EMBL/GenBank/DDBJ databases">
        <title>Complete genome sequence of Cupriavidus basilensis CCUG 49340T.</title>
        <authorList>
            <person name="Salva-Serra F."/>
            <person name="Donoso R.A."/>
            <person name="Cho K.H."/>
            <person name="Yoo J.A."/>
            <person name="Lee K."/>
            <person name="Yoon S.-H."/>
            <person name="Perez-Pantoja D."/>
            <person name="Moore E.R.B."/>
        </authorList>
    </citation>
    <scope>NUCLEOTIDE SEQUENCE [LARGE SCALE GENOMIC DNA]</scope>
    <source>
        <strain evidence="5">CCUG 49340</strain>
        <strain evidence="3">DSM 11853</strain>
    </source>
</reference>
<evidence type="ECO:0000259" key="1">
    <source>
        <dbReference type="Pfam" id="PF07883"/>
    </source>
</evidence>
<name>A0A0C4YML5_9BURK</name>
<gene>
    <name evidence="3" type="ORF">F7R26_021930</name>
    <name evidence="2" type="ORF">RR42_s2681</name>
</gene>
<dbReference type="OrthoDB" id="2886949at2"/>
<keyword evidence="4" id="KW-1185">Reference proteome</keyword>